<reference evidence="1" key="1">
    <citation type="journal article" date="2019" name="Environ. Microbiol.">
        <title>Fungal ecological strategies reflected in gene transcription - a case study of two litter decomposers.</title>
        <authorList>
            <person name="Barbi F."/>
            <person name="Kohler A."/>
            <person name="Barry K."/>
            <person name="Baskaran P."/>
            <person name="Daum C."/>
            <person name="Fauchery L."/>
            <person name="Ihrmark K."/>
            <person name="Kuo A."/>
            <person name="LaButti K."/>
            <person name="Lipzen A."/>
            <person name="Morin E."/>
            <person name="Grigoriev I.V."/>
            <person name="Henrissat B."/>
            <person name="Lindahl B."/>
            <person name="Martin F."/>
        </authorList>
    </citation>
    <scope>NUCLEOTIDE SEQUENCE</scope>
    <source>
        <strain evidence="1">JB14</strain>
    </source>
</reference>
<keyword evidence="2" id="KW-1185">Reference proteome</keyword>
<name>A0A6A4GFN1_9AGAR</name>
<evidence type="ECO:0000313" key="1">
    <source>
        <dbReference type="EMBL" id="KAE9384217.1"/>
    </source>
</evidence>
<dbReference type="Proteomes" id="UP000799118">
    <property type="component" value="Unassembled WGS sequence"/>
</dbReference>
<protein>
    <submittedName>
        <fullName evidence="1">Uncharacterized protein</fullName>
    </submittedName>
</protein>
<sequence length="148" mass="17229">MAETPMNIDSPPVASHFGPLRRRLRLKPYQHPLGLYRSTRYFRGYPDPNEDWLNSSLNANARHARFLERREARRAQEALRGDYQSFIQRKALIAAIKEGLQARRDKRMRDRQRHESALASITNTFNQLALEPKSSVDDIIAPFSNIRV</sequence>
<organism evidence="1 2">
    <name type="scientific">Gymnopus androsaceus JB14</name>
    <dbReference type="NCBI Taxonomy" id="1447944"/>
    <lineage>
        <taxon>Eukaryota</taxon>
        <taxon>Fungi</taxon>
        <taxon>Dikarya</taxon>
        <taxon>Basidiomycota</taxon>
        <taxon>Agaricomycotina</taxon>
        <taxon>Agaricomycetes</taxon>
        <taxon>Agaricomycetidae</taxon>
        <taxon>Agaricales</taxon>
        <taxon>Marasmiineae</taxon>
        <taxon>Omphalotaceae</taxon>
        <taxon>Gymnopus</taxon>
    </lineage>
</organism>
<gene>
    <name evidence="1" type="ORF">BT96DRAFT_1008286</name>
</gene>
<dbReference type="EMBL" id="ML770190">
    <property type="protein sequence ID" value="KAE9384217.1"/>
    <property type="molecule type" value="Genomic_DNA"/>
</dbReference>
<dbReference type="AlphaFoldDB" id="A0A6A4GFN1"/>
<proteinExistence type="predicted"/>
<evidence type="ECO:0000313" key="2">
    <source>
        <dbReference type="Proteomes" id="UP000799118"/>
    </source>
</evidence>
<accession>A0A6A4GFN1</accession>